<dbReference type="AlphaFoldDB" id="A9NS79"/>
<evidence type="ECO:0000313" key="7">
    <source>
        <dbReference type="EMBL" id="ABK23490.1"/>
    </source>
</evidence>
<keyword evidence="2 5" id="KW-0812">Transmembrane</keyword>
<feature type="transmembrane region" description="Helical" evidence="5">
    <location>
        <begin position="36"/>
        <end position="62"/>
    </location>
</feature>
<evidence type="ECO:0000259" key="6">
    <source>
        <dbReference type="Pfam" id="PF03168"/>
    </source>
</evidence>
<evidence type="ECO:0000256" key="2">
    <source>
        <dbReference type="ARBA" id="ARBA00022692"/>
    </source>
</evidence>
<comment type="subcellular location">
    <subcellularLocation>
        <location evidence="1">Membrane</location>
        <topology evidence="1">Single-pass membrane protein</topology>
    </subcellularLocation>
</comment>
<dbReference type="InterPro" id="IPR044839">
    <property type="entry name" value="NDR1-like"/>
</dbReference>
<accession>A9NS79</accession>
<dbReference type="InterPro" id="IPR004864">
    <property type="entry name" value="LEA_2"/>
</dbReference>
<dbReference type="GO" id="GO:0005886">
    <property type="term" value="C:plasma membrane"/>
    <property type="evidence" value="ECO:0007669"/>
    <property type="project" value="TreeGrafter"/>
</dbReference>
<keyword evidence="3 5" id="KW-1133">Transmembrane helix</keyword>
<evidence type="ECO:0000256" key="4">
    <source>
        <dbReference type="ARBA" id="ARBA00023136"/>
    </source>
</evidence>
<dbReference type="PANTHER" id="PTHR31415">
    <property type="entry name" value="OS05G0367900 PROTEIN"/>
    <property type="match status" value="1"/>
</dbReference>
<dbReference type="Pfam" id="PF03168">
    <property type="entry name" value="LEA_2"/>
    <property type="match status" value="1"/>
</dbReference>
<name>A9NS79_PICSI</name>
<keyword evidence="4 5" id="KW-0472">Membrane</keyword>
<dbReference type="GO" id="GO:0009506">
    <property type="term" value="C:plasmodesma"/>
    <property type="evidence" value="ECO:0007669"/>
    <property type="project" value="TreeGrafter"/>
</dbReference>
<protein>
    <recommendedName>
        <fullName evidence="6">Late embryogenesis abundant protein LEA-2 subgroup domain-containing protein</fullName>
    </recommendedName>
</protein>
<sequence>MAADNSKPFSGPLRFELSDTSGQISSPPRPKCSVRLLRCFCAISFAILSVIAVAIFVTWLAIRPHKPKYHLDSGAVSRLAISNGTITTTMNFNISSRNPNERVGIFYDSMEALVLYDTVKIANASVPKFFQSQKNTTVISPVVRGQSVHVVPGTFTGLKAESLTGQLVVEVKLIARIRFQVARWTSRHYKMRVSCAGAVLDLSGVKPLKPQKCMVYF</sequence>
<organism evidence="7">
    <name type="scientific">Picea sitchensis</name>
    <name type="common">Sitka spruce</name>
    <name type="synonym">Pinus sitchensis</name>
    <dbReference type="NCBI Taxonomy" id="3332"/>
    <lineage>
        <taxon>Eukaryota</taxon>
        <taxon>Viridiplantae</taxon>
        <taxon>Streptophyta</taxon>
        <taxon>Embryophyta</taxon>
        <taxon>Tracheophyta</taxon>
        <taxon>Spermatophyta</taxon>
        <taxon>Pinopsida</taxon>
        <taxon>Pinidae</taxon>
        <taxon>Conifers I</taxon>
        <taxon>Pinales</taxon>
        <taxon>Pinaceae</taxon>
        <taxon>Picea</taxon>
    </lineage>
</organism>
<dbReference type="PANTHER" id="PTHR31415:SF4">
    <property type="entry name" value="NDR1_HIN1-LIKE PROTEIN 3"/>
    <property type="match status" value="1"/>
</dbReference>
<proteinExistence type="evidence at transcript level"/>
<dbReference type="EMBL" id="EF084163">
    <property type="protein sequence ID" value="ABK23490.1"/>
    <property type="molecule type" value="mRNA"/>
</dbReference>
<evidence type="ECO:0000256" key="5">
    <source>
        <dbReference type="SAM" id="Phobius"/>
    </source>
</evidence>
<dbReference type="OMA" id="LNPNQHM"/>
<evidence type="ECO:0000256" key="1">
    <source>
        <dbReference type="ARBA" id="ARBA00004167"/>
    </source>
</evidence>
<evidence type="ECO:0000256" key="3">
    <source>
        <dbReference type="ARBA" id="ARBA00022989"/>
    </source>
</evidence>
<dbReference type="GO" id="GO:0098542">
    <property type="term" value="P:defense response to other organism"/>
    <property type="evidence" value="ECO:0007669"/>
    <property type="project" value="InterPro"/>
</dbReference>
<feature type="domain" description="Late embryogenesis abundant protein LEA-2 subgroup" evidence="6">
    <location>
        <begin position="94"/>
        <end position="195"/>
    </location>
</feature>
<reference evidence="7" key="1">
    <citation type="journal article" date="2008" name="BMC Genomics">
        <title>A conifer genomics resource of 200,000 spruce (Picea spp.) ESTs and 6,464 high-quality, sequence-finished full-length cDNAs for Sitka spruce (Picea sitchensis).</title>
        <authorList>
            <person name="Ralph S.G."/>
            <person name="Chun H.J."/>
            <person name="Kolosova N."/>
            <person name="Cooper D."/>
            <person name="Oddy C."/>
            <person name="Ritland C.E."/>
            <person name="Kirkpatrick R."/>
            <person name="Moore R."/>
            <person name="Barber S."/>
            <person name="Holt R.A."/>
            <person name="Jones S.J."/>
            <person name="Marra M.A."/>
            <person name="Douglas C.J."/>
            <person name="Ritland K."/>
            <person name="Bohlmann J."/>
        </authorList>
    </citation>
    <scope>NUCLEOTIDE SEQUENCE</scope>
    <source>
        <tissue evidence="7">Bark</tissue>
    </source>
</reference>